<dbReference type="AlphaFoldDB" id="A0A024WD97"/>
<accession>A0A024WD97</accession>
<reference evidence="2 3" key="2">
    <citation type="submission" date="2013-02" db="EMBL/GenBank/DDBJ databases">
        <title>The Genome Sequence of Plasmodium falciparum Tanzania (2000708).</title>
        <authorList>
            <consortium name="The Broad Institute Genome Sequencing Platform"/>
            <consortium name="The Broad Institute Genome Sequencing Center for Infectious Disease"/>
            <person name="Neafsey D."/>
            <person name="Cheeseman I."/>
            <person name="Volkman S."/>
            <person name="Adams J."/>
            <person name="Walker B."/>
            <person name="Young S.K."/>
            <person name="Zeng Q."/>
            <person name="Gargeya S."/>
            <person name="Fitzgerald M."/>
            <person name="Haas B."/>
            <person name="Abouelleil A."/>
            <person name="Alvarado L."/>
            <person name="Arachchi H.M."/>
            <person name="Berlin A.M."/>
            <person name="Chapman S.B."/>
            <person name="Dewar J."/>
            <person name="Goldberg J."/>
            <person name="Griggs A."/>
            <person name="Gujja S."/>
            <person name="Hansen M."/>
            <person name="Howarth C."/>
            <person name="Imamovic A."/>
            <person name="Larimer J."/>
            <person name="McCowan C."/>
            <person name="Murphy C."/>
            <person name="Neiman D."/>
            <person name="Pearson M."/>
            <person name="Priest M."/>
            <person name="Roberts A."/>
            <person name="Saif S."/>
            <person name="Shea T."/>
            <person name="Sisk P."/>
            <person name="Sykes S."/>
            <person name="Wortman J."/>
            <person name="Nusbaum C."/>
            <person name="Birren B."/>
        </authorList>
    </citation>
    <scope>NUCLEOTIDE SEQUENCE [LARGE SCALE GENOMIC DNA]</scope>
    <source>
        <strain evidence="3">Tanzania (2000708)</strain>
    </source>
</reference>
<organism evidence="2 3">
    <name type="scientific">Plasmodium falciparum Tanzania</name>
    <name type="common">2000708</name>
    <dbReference type="NCBI Taxonomy" id="1036725"/>
    <lineage>
        <taxon>Eukaryota</taxon>
        <taxon>Sar</taxon>
        <taxon>Alveolata</taxon>
        <taxon>Apicomplexa</taxon>
        <taxon>Aconoidasida</taxon>
        <taxon>Haemosporida</taxon>
        <taxon>Plasmodiidae</taxon>
        <taxon>Plasmodium</taxon>
        <taxon>Plasmodium (Laverania)</taxon>
    </lineage>
</organism>
<protein>
    <submittedName>
        <fullName evidence="2">Uncharacterized protein</fullName>
    </submittedName>
</protein>
<evidence type="ECO:0000313" key="2">
    <source>
        <dbReference type="EMBL" id="ETW38350.1"/>
    </source>
</evidence>
<dbReference type="EMBL" id="KI926311">
    <property type="protein sequence ID" value="ETW38350.1"/>
    <property type="molecule type" value="Genomic_DNA"/>
</dbReference>
<name>A0A024WD97_PLAFA</name>
<sequence>MYYFAGGGLFFIILFLLGAKSSILNWSEDNELNGTAFEEANFEDAAFEVTTGQDSAFEDYDENAYRIGLLMNQKIQSAKSSDYLEYHVDN</sequence>
<gene>
    <name evidence="2" type="ORF">PFTANZ_00968</name>
</gene>
<evidence type="ECO:0000256" key="1">
    <source>
        <dbReference type="SAM" id="SignalP"/>
    </source>
</evidence>
<evidence type="ECO:0000313" key="3">
    <source>
        <dbReference type="Proteomes" id="UP000030708"/>
    </source>
</evidence>
<keyword evidence="1" id="KW-0732">Signal</keyword>
<dbReference type="Proteomes" id="UP000030708">
    <property type="component" value="Unassembled WGS sequence"/>
</dbReference>
<feature type="signal peptide" evidence="1">
    <location>
        <begin position="1"/>
        <end position="21"/>
    </location>
</feature>
<reference evidence="2 3" key="1">
    <citation type="submission" date="2013-02" db="EMBL/GenBank/DDBJ databases">
        <title>The Genome Annotation of Plasmodium falciparum Tanzania (2000708).</title>
        <authorList>
            <consortium name="The Broad Institute Genome Sequencing Platform"/>
            <consortium name="The Broad Institute Genome Sequencing Center for Infectious Disease"/>
            <person name="Neafsey D."/>
            <person name="Hoffman S."/>
            <person name="Volkman S."/>
            <person name="Rosenthal P."/>
            <person name="Walker B."/>
            <person name="Young S.K."/>
            <person name="Zeng Q."/>
            <person name="Gargeya S."/>
            <person name="Fitzgerald M."/>
            <person name="Haas B."/>
            <person name="Abouelleil A."/>
            <person name="Allen A.W."/>
            <person name="Alvarado L."/>
            <person name="Arachchi H.M."/>
            <person name="Berlin A.M."/>
            <person name="Chapman S.B."/>
            <person name="Gainer-Dewar J."/>
            <person name="Goldberg J."/>
            <person name="Griggs A."/>
            <person name="Gujja S."/>
            <person name="Hansen M."/>
            <person name="Howarth C."/>
            <person name="Imamovic A."/>
            <person name="Ireland A."/>
            <person name="Larimer J."/>
            <person name="McCowan C."/>
            <person name="Murphy C."/>
            <person name="Pearson M."/>
            <person name="Poon T.W."/>
            <person name="Priest M."/>
            <person name="Roberts A."/>
            <person name="Saif S."/>
            <person name="Shea T."/>
            <person name="Sisk P."/>
            <person name="Sykes S."/>
            <person name="Wortman J."/>
            <person name="Nusbaum C."/>
            <person name="Birren B."/>
        </authorList>
    </citation>
    <scope>NUCLEOTIDE SEQUENCE [LARGE SCALE GENOMIC DNA]</scope>
    <source>
        <strain evidence="3">Tanzania (2000708)</strain>
    </source>
</reference>
<proteinExistence type="predicted"/>
<feature type="chain" id="PRO_5001536832" evidence="1">
    <location>
        <begin position="22"/>
        <end position="90"/>
    </location>
</feature>